<organism evidence="1 2">
    <name type="scientific">Aedes aegypti</name>
    <name type="common">Yellowfever mosquito</name>
    <name type="synonym">Culex aegypti</name>
    <dbReference type="NCBI Taxonomy" id="7159"/>
    <lineage>
        <taxon>Eukaryota</taxon>
        <taxon>Metazoa</taxon>
        <taxon>Ecdysozoa</taxon>
        <taxon>Arthropoda</taxon>
        <taxon>Hexapoda</taxon>
        <taxon>Insecta</taxon>
        <taxon>Pterygota</taxon>
        <taxon>Neoptera</taxon>
        <taxon>Endopterygota</taxon>
        <taxon>Diptera</taxon>
        <taxon>Nematocera</taxon>
        <taxon>Culicoidea</taxon>
        <taxon>Culicidae</taxon>
        <taxon>Culicinae</taxon>
        <taxon>Aedini</taxon>
        <taxon>Aedes</taxon>
        <taxon>Stegomyia</taxon>
    </lineage>
</organism>
<accession>Q17JG9</accession>
<reference evidence="1" key="1">
    <citation type="submission" date="2005-10" db="EMBL/GenBank/DDBJ databases">
        <authorList>
            <person name="Loftus B.J."/>
            <person name="Nene V.M."/>
            <person name="Hannick L.I."/>
            <person name="Bidwell S."/>
            <person name="Haas B."/>
            <person name="Amedeo P."/>
            <person name="Orvis J."/>
            <person name="Wortman J.R."/>
            <person name="White O.R."/>
            <person name="Salzberg S."/>
            <person name="Shumway M."/>
            <person name="Koo H."/>
            <person name="Zhao Y."/>
            <person name="Holmes M."/>
            <person name="Miller J."/>
            <person name="Schatz M."/>
            <person name="Pop M."/>
            <person name="Pai G."/>
            <person name="Utterback T."/>
            <person name="Rogers Y.-H."/>
            <person name="Kravitz S."/>
            <person name="Fraser C.M."/>
        </authorList>
    </citation>
    <scope>NUCLEOTIDE SEQUENCE</scope>
    <source>
        <strain evidence="1">Liverpool</strain>
    </source>
</reference>
<proteinExistence type="predicted"/>
<evidence type="ECO:0000313" key="1">
    <source>
        <dbReference type="EMBL" id="EAT46871.1"/>
    </source>
</evidence>
<dbReference type="PaxDb" id="7159-AAEL001973-PA"/>
<evidence type="ECO:0000313" key="2">
    <source>
        <dbReference type="Proteomes" id="UP000682892"/>
    </source>
</evidence>
<dbReference type="EMBL" id="CH477232">
    <property type="protein sequence ID" value="EAT46871.1"/>
    <property type="molecule type" value="Genomic_DNA"/>
</dbReference>
<dbReference type="Proteomes" id="UP000682892">
    <property type="component" value="Unassembled WGS sequence"/>
</dbReference>
<protein>
    <submittedName>
        <fullName evidence="1">AAEL001973-PA</fullName>
    </submittedName>
</protein>
<reference evidence="1" key="2">
    <citation type="journal article" date="2007" name="Science">
        <title>Genome sequence of Aedes aegypti, a major arbovirus vector.</title>
        <authorList>
            <person name="Nene V."/>
            <person name="Wortman J.R."/>
            <person name="Lawson D."/>
            <person name="Haas B."/>
            <person name="Kodira C."/>
            <person name="Tu Z.J."/>
            <person name="Loftus B."/>
            <person name="Xi Z."/>
            <person name="Megy K."/>
            <person name="Grabherr M."/>
            <person name="Ren Q."/>
            <person name="Zdobnov E.M."/>
            <person name="Lobo N.F."/>
            <person name="Campbell K.S."/>
            <person name="Brown S.E."/>
            <person name="Bonaldo M.F."/>
            <person name="Zhu J."/>
            <person name="Sinkins S.P."/>
            <person name="Hogenkamp D.G."/>
            <person name="Amedeo P."/>
            <person name="Arensburger P."/>
            <person name="Atkinson P.W."/>
            <person name="Bidwell S."/>
            <person name="Biedler J."/>
            <person name="Birney E."/>
            <person name="Bruggner R.V."/>
            <person name="Costas J."/>
            <person name="Coy M.R."/>
            <person name="Crabtree J."/>
            <person name="Crawford M."/>
            <person name="Debruyn B."/>
            <person name="Decaprio D."/>
            <person name="Eiglmeier K."/>
            <person name="Eisenstadt E."/>
            <person name="El-Dorry H."/>
            <person name="Gelbart W.M."/>
            <person name="Gomes S.L."/>
            <person name="Hammond M."/>
            <person name="Hannick L.I."/>
            <person name="Hogan J.R."/>
            <person name="Holmes M.H."/>
            <person name="Jaffe D."/>
            <person name="Johnston J.S."/>
            <person name="Kennedy R.C."/>
            <person name="Koo H."/>
            <person name="Kravitz S."/>
            <person name="Kriventseva E.V."/>
            <person name="Kulp D."/>
            <person name="Labutti K."/>
            <person name="Lee E."/>
            <person name="Li S."/>
            <person name="Lovin D.D."/>
            <person name="Mao C."/>
            <person name="Mauceli E."/>
            <person name="Menck C.F."/>
            <person name="Miller J.R."/>
            <person name="Montgomery P."/>
            <person name="Mori A."/>
            <person name="Nascimento A.L."/>
            <person name="Naveira H.F."/>
            <person name="Nusbaum C."/>
            <person name="O'leary S."/>
            <person name="Orvis J."/>
            <person name="Pertea M."/>
            <person name="Quesneville H."/>
            <person name="Reidenbach K.R."/>
            <person name="Rogers Y.H."/>
            <person name="Roth C.W."/>
            <person name="Schneider J.R."/>
            <person name="Schatz M."/>
            <person name="Shumway M."/>
            <person name="Stanke M."/>
            <person name="Stinson E.O."/>
            <person name="Tubio J.M."/>
            <person name="Vanzee J.P."/>
            <person name="Verjovski-Almeida S."/>
            <person name="Werner D."/>
            <person name="White O."/>
            <person name="Wyder S."/>
            <person name="Zeng Q."/>
            <person name="Zhao Q."/>
            <person name="Zhao Y."/>
            <person name="Hill C.A."/>
            <person name="Raikhel A.S."/>
            <person name="Soares M.B."/>
            <person name="Knudson D.L."/>
            <person name="Lee N.H."/>
            <person name="Galagan J."/>
            <person name="Salzberg S.L."/>
            <person name="Paulsen I.T."/>
            <person name="Dimopoulos G."/>
            <person name="Collins F.H."/>
            <person name="Birren B."/>
            <person name="Fraser-Liggett C.M."/>
            <person name="Severson D.W."/>
        </authorList>
    </citation>
    <scope>NUCLEOTIDE SEQUENCE [LARGE SCALE GENOMIC DNA]</scope>
    <source>
        <strain evidence="1">Liverpool</strain>
    </source>
</reference>
<name>Q17JG9_AEDAE</name>
<reference evidence="1" key="3">
    <citation type="submission" date="2012-09" db="EMBL/GenBank/DDBJ databases">
        <authorList>
            <consortium name="VectorBase"/>
        </authorList>
    </citation>
    <scope>NUCLEOTIDE SEQUENCE</scope>
    <source>
        <strain evidence="1">Liverpool</strain>
    </source>
</reference>
<dbReference type="HOGENOM" id="CLU_2724231_0_0_1"/>
<sequence length="72" mass="8207">MSRISAVIESLGCCMFELRTTTCIELFEHLQNAKTYIPTDRLDKLQLEVEIELLRTCGGRVRLCSPIMVVCD</sequence>
<dbReference type="AlphaFoldDB" id="Q17JG9"/>
<gene>
    <name evidence="1" type="ORF">AaeL_AAEL001973</name>
</gene>